<dbReference type="OrthoDB" id="4177740at2759"/>
<protein>
    <submittedName>
        <fullName evidence="1">Genomic scaffold, ProqFM164S01</fullName>
    </submittedName>
</protein>
<evidence type="ECO:0000313" key="2">
    <source>
        <dbReference type="Proteomes" id="UP000030686"/>
    </source>
</evidence>
<sequence>MRDRRVLLELEDVIDEVRSTLAFEDTYFKDHVDRGKRARAFESYFNDQALVLRTTKLYNFPEETSMAFKALAEWYLSSPTGISLQINWNSRRSH</sequence>
<evidence type="ECO:0000313" key="1">
    <source>
        <dbReference type="EMBL" id="CDM27881.1"/>
    </source>
</evidence>
<dbReference type="EMBL" id="HG792015">
    <property type="protein sequence ID" value="CDM27881.1"/>
    <property type="molecule type" value="Genomic_DNA"/>
</dbReference>
<proteinExistence type="predicted"/>
<dbReference type="AlphaFoldDB" id="W6PVS8"/>
<dbReference type="Proteomes" id="UP000030686">
    <property type="component" value="Unassembled WGS sequence"/>
</dbReference>
<gene>
    <name evidence="1" type="ORF">PROQFM164_S01g001692</name>
</gene>
<accession>W6PVS8</accession>
<dbReference type="STRING" id="1365484.W6PVS8"/>
<keyword evidence="2" id="KW-1185">Reference proteome</keyword>
<name>W6PVS8_PENRF</name>
<organism evidence="1 2">
    <name type="scientific">Penicillium roqueforti (strain FM164)</name>
    <dbReference type="NCBI Taxonomy" id="1365484"/>
    <lineage>
        <taxon>Eukaryota</taxon>
        <taxon>Fungi</taxon>
        <taxon>Dikarya</taxon>
        <taxon>Ascomycota</taxon>
        <taxon>Pezizomycotina</taxon>
        <taxon>Eurotiomycetes</taxon>
        <taxon>Eurotiomycetidae</taxon>
        <taxon>Eurotiales</taxon>
        <taxon>Aspergillaceae</taxon>
        <taxon>Penicillium</taxon>
    </lineage>
</organism>
<reference evidence="1" key="1">
    <citation type="journal article" date="2014" name="Nat. Commun.">
        <title>Multiple recent horizontal transfers of a large genomic region in cheese making fungi.</title>
        <authorList>
            <person name="Cheeseman K."/>
            <person name="Ropars J."/>
            <person name="Renault P."/>
            <person name="Dupont J."/>
            <person name="Gouzy J."/>
            <person name="Branca A."/>
            <person name="Abraham A.L."/>
            <person name="Ceppi M."/>
            <person name="Conseiller E."/>
            <person name="Debuchy R."/>
            <person name="Malagnac F."/>
            <person name="Goarin A."/>
            <person name="Silar P."/>
            <person name="Lacoste S."/>
            <person name="Sallet E."/>
            <person name="Bensimon A."/>
            <person name="Giraud T."/>
            <person name="Brygoo Y."/>
        </authorList>
    </citation>
    <scope>NUCLEOTIDE SEQUENCE [LARGE SCALE GENOMIC DNA]</scope>
    <source>
        <strain evidence="1">FM164</strain>
    </source>
</reference>